<evidence type="ECO:0000313" key="3">
    <source>
        <dbReference type="Proteomes" id="UP000276215"/>
    </source>
</evidence>
<dbReference type="EMBL" id="ML120465">
    <property type="protein sequence ID" value="RPA92788.1"/>
    <property type="molecule type" value="Genomic_DNA"/>
</dbReference>
<dbReference type="AlphaFoldDB" id="A0A3N4J6W4"/>
<gene>
    <name evidence="2" type="ORF">L873DRAFT_140060</name>
</gene>
<keyword evidence="3" id="KW-1185">Reference proteome</keyword>
<sequence>MDQKKAQRGCALLAPTDEYVLSSNRLLTGCLHSTSKEQSLFRSESNMGNKSNHALKRSRSRSRCDLLSDTPRALPADNRRIRHLCVSLVAEQGGKLNTYRPPPTSREPTTSSVCSCDAHSFFVQLSGFSCRSLVAGLLSRDRGVTQPPLQNGSWCLIPGNLYYS</sequence>
<organism evidence="2 3">
    <name type="scientific">Choiromyces venosus 120613-1</name>
    <dbReference type="NCBI Taxonomy" id="1336337"/>
    <lineage>
        <taxon>Eukaryota</taxon>
        <taxon>Fungi</taxon>
        <taxon>Dikarya</taxon>
        <taxon>Ascomycota</taxon>
        <taxon>Pezizomycotina</taxon>
        <taxon>Pezizomycetes</taxon>
        <taxon>Pezizales</taxon>
        <taxon>Tuberaceae</taxon>
        <taxon>Choiromyces</taxon>
    </lineage>
</organism>
<evidence type="ECO:0000256" key="1">
    <source>
        <dbReference type="SAM" id="MobiDB-lite"/>
    </source>
</evidence>
<dbReference type="Proteomes" id="UP000276215">
    <property type="component" value="Unassembled WGS sequence"/>
</dbReference>
<reference evidence="2 3" key="1">
    <citation type="journal article" date="2018" name="Nat. Ecol. Evol.">
        <title>Pezizomycetes genomes reveal the molecular basis of ectomycorrhizal truffle lifestyle.</title>
        <authorList>
            <person name="Murat C."/>
            <person name="Payen T."/>
            <person name="Noel B."/>
            <person name="Kuo A."/>
            <person name="Morin E."/>
            <person name="Chen J."/>
            <person name="Kohler A."/>
            <person name="Krizsan K."/>
            <person name="Balestrini R."/>
            <person name="Da Silva C."/>
            <person name="Montanini B."/>
            <person name="Hainaut M."/>
            <person name="Levati E."/>
            <person name="Barry K.W."/>
            <person name="Belfiori B."/>
            <person name="Cichocki N."/>
            <person name="Clum A."/>
            <person name="Dockter R.B."/>
            <person name="Fauchery L."/>
            <person name="Guy J."/>
            <person name="Iotti M."/>
            <person name="Le Tacon F."/>
            <person name="Lindquist E.A."/>
            <person name="Lipzen A."/>
            <person name="Malagnac F."/>
            <person name="Mello A."/>
            <person name="Molinier V."/>
            <person name="Miyauchi S."/>
            <person name="Poulain J."/>
            <person name="Riccioni C."/>
            <person name="Rubini A."/>
            <person name="Sitrit Y."/>
            <person name="Splivallo R."/>
            <person name="Traeger S."/>
            <person name="Wang M."/>
            <person name="Zifcakova L."/>
            <person name="Wipf D."/>
            <person name="Zambonelli A."/>
            <person name="Paolocci F."/>
            <person name="Nowrousian M."/>
            <person name="Ottonello S."/>
            <person name="Baldrian P."/>
            <person name="Spatafora J.W."/>
            <person name="Henrissat B."/>
            <person name="Nagy L.G."/>
            <person name="Aury J.M."/>
            <person name="Wincker P."/>
            <person name="Grigoriev I.V."/>
            <person name="Bonfante P."/>
            <person name="Martin F.M."/>
        </authorList>
    </citation>
    <scope>NUCLEOTIDE SEQUENCE [LARGE SCALE GENOMIC DNA]</scope>
    <source>
        <strain evidence="2 3">120613-1</strain>
    </source>
</reference>
<feature type="compositionally biased region" description="Polar residues" evidence="1">
    <location>
        <begin position="41"/>
        <end position="52"/>
    </location>
</feature>
<proteinExistence type="predicted"/>
<evidence type="ECO:0000313" key="2">
    <source>
        <dbReference type="EMBL" id="RPA92788.1"/>
    </source>
</evidence>
<protein>
    <submittedName>
        <fullName evidence="2">Uncharacterized protein</fullName>
    </submittedName>
</protein>
<feature type="region of interest" description="Disordered" evidence="1">
    <location>
        <begin position="41"/>
        <end position="61"/>
    </location>
</feature>
<accession>A0A3N4J6W4</accession>
<name>A0A3N4J6W4_9PEZI</name>